<evidence type="ECO:0008006" key="4">
    <source>
        <dbReference type="Google" id="ProtNLM"/>
    </source>
</evidence>
<gene>
    <name evidence="2" type="ORF">BA195_01100</name>
</gene>
<protein>
    <recommendedName>
        <fullName evidence="4">DUF3667 domain-containing protein</fullName>
    </recommendedName>
</protein>
<keyword evidence="1" id="KW-0812">Transmembrane</keyword>
<evidence type="ECO:0000313" key="2">
    <source>
        <dbReference type="EMBL" id="OCK43330.1"/>
    </source>
</evidence>
<dbReference type="AlphaFoldDB" id="A0A1B9Y0K7"/>
<proteinExistence type="predicted"/>
<feature type="transmembrane region" description="Helical" evidence="1">
    <location>
        <begin position="251"/>
        <end position="275"/>
    </location>
</feature>
<feature type="transmembrane region" description="Helical" evidence="1">
    <location>
        <begin position="313"/>
        <end position="330"/>
    </location>
</feature>
<evidence type="ECO:0000313" key="3">
    <source>
        <dbReference type="Proteomes" id="UP000093186"/>
    </source>
</evidence>
<dbReference type="Pfam" id="PF12412">
    <property type="entry name" value="DUF3667"/>
    <property type="match status" value="1"/>
</dbReference>
<comment type="caution">
    <text evidence="2">The sequence shown here is derived from an EMBL/GenBank/DDBJ whole genome shotgun (WGS) entry which is preliminary data.</text>
</comment>
<feature type="transmembrane region" description="Helical" evidence="1">
    <location>
        <begin position="287"/>
        <end position="307"/>
    </location>
</feature>
<organism evidence="2 3">
    <name type="scientific">Tenacibaculum soleae</name>
    <dbReference type="NCBI Taxonomy" id="447689"/>
    <lineage>
        <taxon>Bacteria</taxon>
        <taxon>Pseudomonadati</taxon>
        <taxon>Bacteroidota</taxon>
        <taxon>Flavobacteriia</taxon>
        <taxon>Flavobacteriales</taxon>
        <taxon>Flavobacteriaceae</taxon>
        <taxon>Tenacibaculum</taxon>
    </lineage>
</organism>
<dbReference type="OrthoDB" id="675873at2"/>
<dbReference type="EMBL" id="MAKX01000001">
    <property type="protein sequence ID" value="OCK43330.1"/>
    <property type="molecule type" value="Genomic_DNA"/>
</dbReference>
<accession>A0A1B9Y0K7</accession>
<keyword evidence="1" id="KW-0472">Membrane</keyword>
<dbReference type="Proteomes" id="UP000093186">
    <property type="component" value="Unassembled WGS sequence"/>
</dbReference>
<sequence>MAKKNNVVIIKEPNCLNCGYPFTKDEKFCPECGQKNKGKKITLGSFIRDVFAGFFSWDAKFWRTIIPLLINPGKVSTDYIEGKRNRYSNPFRFYLTVSLIFFLIIGITQSYDSFKELQNGKKVSENSPNIKIDENGIKALEVNLDSIQQVVVNEISAQDSTEAKMVNDKIDSLKVGVKSKQSLLNIGFDDTNKFSRIIKFQKENPDITIDTALDSLDMQKTFGNRFLYSRIEVFNTFIAKDSETQKFYRQILSYASIALFILLPLFTLFLSIIYIRRKFTYVEHLVFVFHTQTVFFLLFSGFYLIGYLKDTEFLLGIFLTLFTIYLFMAMKKFYGQGYFKTFIKYLMANFMFFLLALIGSFTISFIAFVLY</sequence>
<evidence type="ECO:0000256" key="1">
    <source>
        <dbReference type="SAM" id="Phobius"/>
    </source>
</evidence>
<feature type="transmembrane region" description="Helical" evidence="1">
    <location>
        <begin position="93"/>
        <end position="111"/>
    </location>
</feature>
<name>A0A1B9Y0K7_9FLAO</name>
<keyword evidence="1" id="KW-1133">Transmembrane helix</keyword>
<reference evidence="2 3" key="1">
    <citation type="submission" date="2016-06" db="EMBL/GenBank/DDBJ databases">
        <title>Draft Genome Sequence of Tenacibaculum soleae UCD-KL19.</title>
        <authorList>
            <person name="Eisen J.A."/>
            <person name="Coil D.A."/>
            <person name="Lujan K.M."/>
        </authorList>
    </citation>
    <scope>NUCLEOTIDE SEQUENCE [LARGE SCALE GENOMIC DNA]</scope>
    <source>
        <strain evidence="2 3">UCD-KL19</strain>
    </source>
</reference>
<dbReference type="RefSeq" id="WP_068701574.1">
    <property type="nucleotide sequence ID" value="NZ_MAKX01000001.1"/>
</dbReference>
<feature type="transmembrane region" description="Helical" evidence="1">
    <location>
        <begin position="342"/>
        <end position="370"/>
    </location>
</feature>
<dbReference type="InterPro" id="IPR022134">
    <property type="entry name" value="DUF3667"/>
</dbReference>
<keyword evidence="3" id="KW-1185">Reference proteome</keyword>
<dbReference type="STRING" id="447689.BA195_01100"/>